<feature type="active site" description="Charge relay system" evidence="5">
    <location>
        <position position="183"/>
    </location>
</feature>
<evidence type="ECO:0000256" key="4">
    <source>
        <dbReference type="ARBA" id="ARBA00022825"/>
    </source>
</evidence>
<feature type="signal peptide" evidence="6">
    <location>
        <begin position="1"/>
        <end position="19"/>
    </location>
</feature>
<dbReference type="PANTHER" id="PTHR43806:SF11">
    <property type="entry name" value="CEREVISIN-RELATED"/>
    <property type="match status" value="1"/>
</dbReference>
<evidence type="ECO:0000256" key="3">
    <source>
        <dbReference type="ARBA" id="ARBA00022801"/>
    </source>
</evidence>
<dbReference type="Pfam" id="PF00082">
    <property type="entry name" value="Peptidase_S8"/>
    <property type="match status" value="1"/>
</dbReference>
<dbReference type="InterPro" id="IPR036852">
    <property type="entry name" value="Peptidase_S8/S53_dom_sf"/>
</dbReference>
<protein>
    <submittedName>
        <fullName evidence="8">S8 family serine peptidase</fullName>
    </submittedName>
</protein>
<evidence type="ECO:0000313" key="9">
    <source>
        <dbReference type="Proteomes" id="UP000321907"/>
    </source>
</evidence>
<evidence type="ECO:0000256" key="5">
    <source>
        <dbReference type="PROSITE-ProRule" id="PRU01240"/>
    </source>
</evidence>
<evidence type="ECO:0000256" key="6">
    <source>
        <dbReference type="SAM" id="SignalP"/>
    </source>
</evidence>
<proteinExistence type="inferred from homology"/>
<dbReference type="PROSITE" id="PS51892">
    <property type="entry name" value="SUBTILASE"/>
    <property type="match status" value="1"/>
</dbReference>
<reference evidence="8 9" key="1">
    <citation type="submission" date="2019-08" db="EMBL/GenBank/DDBJ databases">
        <title>Lewinella sp. strain SSH13 Genome sequencing and assembly.</title>
        <authorList>
            <person name="Kim I."/>
        </authorList>
    </citation>
    <scope>NUCLEOTIDE SEQUENCE [LARGE SCALE GENOMIC DNA]</scope>
    <source>
        <strain evidence="8 9">SSH13</strain>
    </source>
</reference>
<dbReference type="GO" id="GO:0004252">
    <property type="term" value="F:serine-type endopeptidase activity"/>
    <property type="evidence" value="ECO:0007669"/>
    <property type="project" value="UniProtKB-UniRule"/>
</dbReference>
<dbReference type="PANTHER" id="PTHR43806">
    <property type="entry name" value="PEPTIDASE S8"/>
    <property type="match status" value="1"/>
</dbReference>
<feature type="chain" id="PRO_5022744255" evidence="6">
    <location>
        <begin position="20"/>
        <end position="475"/>
    </location>
</feature>
<dbReference type="OrthoDB" id="1489285at2"/>
<dbReference type="PRINTS" id="PR00723">
    <property type="entry name" value="SUBTILISIN"/>
</dbReference>
<organism evidence="8 9">
    <name type="scientific">Neolewinella aurantiaca</name>
    <dbReference type="NCBI Taxonomy" id="2602767"/>
    <lineage>
        <taxon>Bacteria</taxon>
        <taxon>Pseudomonadati</taxon>
        <taxon>Bacteroidota</taxon>
        <taxon>Saprospiria</taxon>
        <taxon>Saprospirales</taxon>
        <taxon>Lewinellaceae</taxon>
        <taxon>Neolewinella</taxon>
    </lineage>
</organism>
<keyword evidence="9" id="KW-1185">Reference proteome</keyword>
<dbReference type="InterPro" id="IPR022398">
    <property type="entry name" value="Peptidase_S8_His-AS"/>
</dbReference>
<evidence type="ECO:0000256" key="2">
    <source>
        <dbReference type="ARBA" id="ARBA00022670"/>
    </source>
</evidence>
<dbReference type="PROSITE" id="PS00137">
    <property type="entry name" value="SUBTILASE_HIS"/>
    <property type="match status" value="1"/>
</dbReference>
<gene>
    <name evidence="8" type="ORF">FUA23_08525</name>
</gene>
<feature type="active site" description="Charge relay system" evidence="5">
    <location>
        <position position="415"/>
    </location>
</feature>
<keyword evidence="6" id="KW-0732">Signal</keyword>
<evidence type="ECO:0000313" key="8">
    <source>
        <dbReference type="EMBL" id="TXF89987.1"/>
    </source>
</evidence>
<dbReference type="EMBL" id="VOXD01000010">
    <property type="protein sequence ID" value="TXF89987.1"/>
    <property type="molecule type" value="Genomic_DNA"/>
</dbReference>
<keyword evidence="3 5" id="KW-0378">Hydrolase</keyword>
<dbReference type="InterPro" id="IPR023828">
    <property type="entry name" value="Peptidase_S8_Ser-AS"/>
</dbReference>
<dbReference type="InterPro" id="IPR050131">
    <property type="entry name" value="Peptidase_S8_subtilisin-like"/>
</dbReference>
<dbReference type="Gene3D" id="3.40.50.200">
    <property type="entry name" value="Peptidase S8/S53 domain"/>
    <property type="match status" value="1"/>
</dbReference>
<dbReference type="RefSeq" id="WP_147930307.1">
    <property type="nucleotide sequence ID" value="NZ_VOXD01000010.1"/>
</dbReference>
<dbReference type="InterPro" id="IPR015500">
    <property type="entry name" value="Peptidase_S8_subtilisin-rel"/>
</dbReference>
<dbReference type="PROSITE" id="PS00138">
    <property type="entry name" value="SUBTILASE_SER"/>
    <property type="match status" value="1"/>
</dbReference>
<evidence type="ECO:0000256" key="1">
    <source>
        <dbReference type="ARBA" id="ARBA00011073"/>
    </source>
</evidence>
<keyword evidence="2 5" id="KW-0645">Protease</keyword>
<feature type="active site" description="Charge relay system" evidence="5">
    <location>
        <position position="241"/>
    </location>
</feature>
<dbReference type="Proteomes" id="UP000321907">
    <property type="component" value="Unassembled WGS sequence"/>
</dbReference>
<dbReference type="InterPro" id="IPR000209">
    <property type="entry name" value="Peptidase_S8/S53_dom"/>
</dbReference>
<name>A0A5C7FGB0_9BACT</name>
<feature type="domain" description="Peptidase S8/S53" evidence="7">
    <location>
        <begin position="177"/>
        <end position="448"/>
    </location>
</feature>
<comment type="caution">
    <text evidence="8">The sequence shown here is derived from an EMBL/GenBank/DDBJ whole genome shotgun (WGS) entry which is preliminary data.</text>
</comment>
<dbReference type="GO" id="GO:0006508">
    <property type="term" value="P:proteolysis"/>
    <property type="evidence" value="ECO:0007669"/>
    <property type="project" value="UniProtKB-KW"/>
</dbReference>
<sequence length="475" mass="51414">MRFFLFLLLSLCSAATLIAQPVPTQNDPPITNDDYQEIYNRIQSRLTELGYPAGRAGNAAWARGQYTLRYEGASAASDFSADLTKLRNLYGAGNVSVLGECGCSDDFRIYNIHVTPLGGEEKGKGGSRKVAQAIGQEEVEPNYYIIPGLNQLEANTPFNNLPPNFAVVPSGKPALPVTVAVLDTGIDPYFQHPQTTKGHGPLYLWENNSPDDPNDPFCLDGDLFGWDFINNDNAPLDDHSHGTHVASGIASQLTSYAPDVNYRFMAVKMLDQAGVGTTFHASCAVAYAAYHKADVINASWGFYGERDAILQKAFAYAQARGVATVTSAGNFRKELSTTKHYPSEFALETNPLRSILFVSASQTGSGTNLWRRTNFRSAPLVPGMDFVAARGTNVTALVPSYFNIPNNVGRKTGTSVAAPLATALAAHYRHLHPGDGPVILRTNLLNEINAQGAAASVAYLGTMVPYRVFNWIVLP</sequence>
<keyword evidence="4 5" id="KW-0720">Serine protease</keyword>
<accession>A0A5C7FGB0</accession>
<evidence type="ECO:0000259" key="7">
    <source>
        <dbReference type="Pfam" id="PF00082"/>
    </source>
</evidence>
<dbReference type="AlphaFoldDB" id="A0A5C7FGB0"/>
<dbReference type="SUPFAM" id="SSF52743">
    <property type="entry name" value="Subtilisin-like"/>
    <property type="match status" value="1"/>
</dbReference>
<comment type="similarity">
    <text evidence="1 5">Belongs to the peptidase S8 family.</text>
</comment>